<evidence type="ECO:0000256" key="6">
    <source>
        <dbReference type="ARBA" id="ARBA00022869"/>
    </source>
</evidence>
<organism evidence="14 15">
    <name type="scientific">Steinernema carpocapsae</name>
    <name type="common">Entomopathogenic nematode</name>
    <dbReference type="NCBI Taxonomy" id="34508"/>
    <lineage>
        <taxon>Eukaryota</taxon>
        <taxon>Metazoa</taxon>
        <taxon>Ecdysozoa</taxon>
        <taxon>Nematoda</taxon>
        <taxon>Chromadorea</taxon>
        <taxon>Rhabditida</taxon>
        <taxon>Tylenchina</taxon>
        <taxon>Panagrolaimomorpha</taxon>
        <taxon>Strongyloidoidea</taxon>
        <taxon>Steinernematidae</taxon>
        <taxon>Steinernema</taxon>
    </lineage>
</organism>
<evidence type="ECO:0000256" key="7">
    <source>
        <dbReference type="ARBA" id="ARBA00023157"/>
    </source>
</evidence>
<dbReference type="FunFam" id="2.10.25.10:FF:000106">
    <property type="entry name" value="Heparan sulfate proteoglycan 2"/>
    <property type="match status" value="1"/>
</dbReference>
<dbReference type="PROSITE" id="PS01248">
    <property type="entry name" value="EGF_LAM_1"/>
    <property type="match status" value="2"/>
</dbReference>
<dbReference type="FunFam" id="2.60.120.260:FF:000017">
    <property type="entry name" value="Laminin subunit alpha 2"/>
    <property type="match status" value="1"/>
</dbReference>
<evidence type="ECO:0000259" key="13">
    <source>
        <dbReference type="PROSITE" id="PS51117"/>
    </source>
</evidence>
<evidence type="ECO:0000313" key="14">
    <source>
        <dbReference type="EMBL" id="TKR59605.1"/>
    </source>
</evidence>
<evidence type="ECO:0000259" key="12">
    <source>
        <dbReference type="PROSITE" id="PS51115"/>
    </source>
</evidence>
<accession>A0A4V5ZXG8</accession>
<dbReference type="PANTHER" id="PTHR10574">
    <property type="entry name" value="NETRIN/LAMININ-RELATED"/>
    <property type="match status" value="1"/>
</dbReference>
<reference evidence="14 15" key="2">
    <citation type="journal article" date="2019" name="G3 (Bethesda)">
        <title>Hybrid Assembly of the Genome of the Entomopathogenic Nematode Steinernema carpocapsae Identifies the X-Chromosome.</title>
        <authorList>
            <person name="Serra L."/>
            <person name="Macchietto M."/>
            <person name="Macias-Munoz A."/>
            <person name="McGill C.J."/>
            <person name="Rodriguez I.M."/>
            <person name="Rodriguez B."/>
            <person name="Murad R."/>
            <person name="Mortazavi A."/>
        </authorList>
    </citation>
    <scope>NUCLEOTIDE SEQUENCE [LARGE SCALE GENOMIC DNA]</scope>
    <source>
        <strain evidence="14 15">ALL</strain>
    </source>
</reference>
<feature type="disulfide bond" evidence="10">
    <location>
        <begin position="449"/>
        <end position="461"/>
    </location>
</feature>
<dbReference type="SMART" id="SM00136">
    <property type="entry name" value="LamNT"/>
    <property type="match status" value="1"/>
</dbReference>
<dbReference type="Pfam" id="PF24973">
    <property type="entry name" value="EGF_LMN_ATRN"/>
    <property type="match status" value="1"/>
</dbReference>
<reference evidence="14 15" key="1">
    <citation type="journal article" date="2015" name="Genome Biol.">
        <title>Comparative genomics of Steinernema reveals deeply conserved gene regulatory networks.</title>
        <authorList>
            <person name="Dillman A.R."/>
            <person name="Macchietto M."/>
            <person name="Porter C.F."/>
            <person name="Rogers A."/>
            <person name="Williams B."/>
            <person name="Antoshechkin I."/>
            <person name="Lee M.M."/>
            <person name="Goodwin Z."/>
            <person name="Lu X."/>
            <person name="Lewis E.E."/>
            <person name="Goodrich-Blair H."/>
            <person name="Stock S.P."/>
            <person name="Adams B.J."/>
            <person name="Sternberg P.W."/>
            <person name="Mortazavi A."/>
        </authorList>
    </citation>
    <scope>NUCLEOTIDE SEQUENCE [LARGE SCALE GENOMIC DNA]</scope>
    <source>
        <strain evidence="14 15">ALL</strain>
    </source>
</reference>
<dbReference type="PROSITE" id="PS51117">
    <property type="entry name" value="LAMININ_NTER"/>
    <property type="match status" value="1"/>
</dbReference>
<comment type="caution">
    <text evidence="14">The sequence shown here is derived from an EMBL/GenBank/DDBJ whole genome shotgun (WGS) entry which is preliminary data.</text>
</comment>
<evidence type="ECO:0008006" key="16">
    <source>
        <dbReference type="Google" id="ProtNLM"/>
    </source>
</evidence>
<dbReference type="SMART" id="SM00180">
    <property type="entry name" value="EGF_Lam"/>
    <property type="match status" value="5"/>
</dbReference>
<dbReference type="CDD" id="cd00055">
    <property type="entry name" value="EGF_Lam"/>
    <property type="match status" value="5"/>
</dbReference>
<dbReference type="Pfam" id="PF00052">
    <property type="entry name" value="Laminin_B"/>
    <property type="match status" value="1"/>
</dbReference>
<name>A0A4V5ZXG8_STECR</name>
<feature type="disulfide bond" evidence="10">
    <location>
        <begin position="524"/>
        <end position="533"/>
    </location>
</feature>
<gene>
    <name evidence="14" type="ORF">L596_029252</name>
</gene>
<dbReference type="GO" id="GO:0009887">
    <property type="term" value="P:animal organ morphogenesis"/>
    <property type="evidence" value="ECO:0007669"/>
    <property type="project" value="TreeGrafter"/>
</dbReference>
<dbReference type="OrthoDB" id="10011303at2759"/>
<evidence type="ECO:0000256" key="1">
    <source>
        <dbReference type="ARBA" id="ARBA00004302"/>
    </source>
</evidence>
<dbReference type="InterPro" id="IPR056863">
    <property type="entry name" value="LMN_ATRN_NET-like_EGF"/>
</dbReference>
<feature type="disulfide bond" evidence="10">
    <location>
        <begin position="811"/>
        <end position="820"/>
    </location>
</feature>
<evidence type="ECO:0000256" key="5">
    <source>
        <dbReference type="ARBA" id="ARBA00022737"/>
    </source>
</evidence>
<feature type="domain" description="Laminin EGF-like" evidence="11">
    <location>
        <begin position="792"/>
        <end position="842"/>
    </location>
</feature>
<feature type="domain" description="Laminin EGF-like" evidence="11">
    <location>
        <begin position="449"/>
        <end position="503"/>
    </location>
</feature>
<dbReference type="Proteomes" id="UP000298663">
    <property type="component" value="Unassembled WGS sequence"/>
</dbReference>
<evidence type="ECO:0000256" key="10">
    <source>
        <dbReference type="PROSITE-ProRule" id="PRU00460"/>
    </source>
</evidence>
<evidence type="ECO:0000256" key="9">
    <source>
        <dbReference type="ARBA" id="ARBA00023292"/>
    </source>
</evidence>
<keyword evidence="3" id="KW-0272">Extracellular matrix</keyword>
<dbReference type="AlphaFoldDB" id="A0A4V5ZXG8"/>
<keyword evidence="4" id="KW-0732">Signal</keyword>
<dbReference type="Gene3D" id="2.10.25.10">
    <property type="entry name" value="Laminin"/>
    <property type="match status" value="3"/>
</dbReference>
<feature type="domain" description="Laminin N-terminal" evidence="13">
    <location>
        <begin position="73"/>
        <end position="321"/>
    </location>
</feature>
<dbReference type="PROSITE" id="PS51115">
    <property type="entry name" value="LAMININ_IVA"/>
    <property type="match status" value="1"/>
</dbReference>
<comment type="caution">
    <text evidence="10">Lacks conserved residue(s) required for the propagation of feature annotation.</text>
</comment>
<evidence type="ECO:0000256" key="8">
    <source>
        <dbReference type="ARBA" id="ARBA00023180"/>
    </source>
</evidence>
<evidence type="ECO:0000256" key="4">
    <source>
        <dbReference type="ARBA" id="ARBA00022729"/>
    </source>
</evidence>
<dbReference type="SMART" id="SM00281">
    <property type="entry name" value="LamB"/>
    <property type="match status" value="1"/>
</dbReference>
<evidence type="ECO:0000256" key="3">
    <source>
        <dbReference type="ARBA" id="ARBA00022530"/>
    </source>
</evidence>
<feature type="disulfide bond" evidence="10">
    <location>
        <begin position="479"/>
        <end position="488"/>
    </location>
</feature>
<dbReference type="PROSITE" id="PS50027">
    <property type="entry name" value="EGF_LAM_2"/>
    <property type="match status" value="3"/>
</dbReference>
<dbReference type="GO" id="GO:0009888">
    <property type="term" value="P:tissue development"/>
    <property type="evidence" value="ECO:0007669"/>
    <property type="project" value="TreeGrafter"/>
</dbReference>
<comment type="subcellular location">
    <subcellularLocation>
        <location evidence="1">Secreted</location>
        <location evidence="1">Extracellular space</location>
        <location evidence="1">Extracellular matrix</location>
        <location evidence="1">Basement membrane</location>
    </subcellularLocation>
</comment>
<dbReference type="InterPro" id="IPR008211">
    <property type="entry name" value="Laminin_N"/>
</dbReference>
<keyword evidence="5" id="KW-0677">Repeat</keyword>
<dbReference type="Pfam" id="PF00055">
    <property type="entry name" value="Laminin_N"/>
    <property type="match status" value="1"/>
</dbReference>
<evidence type="ECO:0000256" key="2">
    <source>
        <dbReference type="ARBA" id="ARBA00022525"/>
    </source>
</evidence>
<evidence type="ECO:0000259" key="11">
    <source>
        <dbReference type="PROSITE" id="PS50027"/>
    </source>
</evidence>
<dbReference type="InterPro" id="IPR050440">
    <property type="entry name" value="Laminin/Netrin_ECM"/>
</dbReference>
<feature type="domain" description="Laminin EGF-like" evidence="11">
    <location>
        <begin position="504"/>
        <end position="553"/>
    </location>
</feature>
<dbReference type="Gene3D" id="2.60.120.260">
    <property type="entry name" value="Galactose-binding domain-like"/>
    <property type="match status" value="1"/>
</dbReference>
<dbReference type="GO" id="GO:0005604">
    <property type="term" value="C:basement membrane"/>
    <property type="evidence" value="ECO:0007669"/>
    <property type="project" value="UniProtKB-SubCell"/>
</dbReference>
<keyword evidence="9 10" id="KW-0424">Laminin EGF-like domain</keyword>
<keyword evidence="15" id="KW-1185">Reference proteome</keyword>
<dbReference type="Gene3D" id="2.170.300.10">
    <property type="entry name" value="Tie2 ligand-binding domain superfamily"/>
    <property type="match status" value="1"/>
</dbReference>
<dbReference type="EMBL" id="AZBU02000012">
    <property type="protein sequence ID" value="TKR59605.1"/>
    <property type="molecule type" value="Genomic_DNA"/>
</dbReference>
<dbReference type="Pfam" id="PF00053">
    <property type="entry name" value="EGF_laminin"/>
    <property type="match status" value="5"/>
</dbReference>
<dbReference type="SUPFAM" id="SSF57196">
    <property type="entry name" value="EGF/Laminin"/>
    <property type="match status" value="4"/>
</dbReference>
<keyword evidence="2" id="KW-0964">Secreted</keyword>
<protein>
    <recommendedName>
        <fullName evidence="16">Laminin N-terminal domain-containing protein</fullName>
    </recommendedName>
</protein>
<keyword evidence="6" id="KW-0084">Basement membrane</keyword>
<keyword evidence="7 10" id="KW-1015">Disulfide bond</keyword>
<evidence type="ECO:0000313" key="15">
    <source>
        <dbReference type="Proteomes" id="UP000298663"/>
    </source>
</evidence>
<feature type="domain" description="Laminin IV type A" evidence="12">
    <location>
        <begin position="574"/>
        <end position="758"/>
    </location>
</feature>
<dbReference type="InterPro" id="IPR000034">
    <property type="entry name" value="Laminin_IV"/>
</dbReference>
<keyword evidence="8" id="KW-0325">Glycoprotein</keyword>
<proteinExistence type="predicted"/>
<dbReference type="STRING" id="34508.A0A4V5ZXG8"/>
<dbReference type="PANTHER" id="PTHR10574:SF444">
    <property type="entry name" value="BASEMENT MEMBRANE-SPECIFIC HEPARAN SULFATE PROTEOGLYCAN CORE PROTEIN"/>
    <property type="match status" value="1"/>
</dbReference>
<sequence>MDLFALCIYANVNIAAVFDRSSAALIPTVFCNFPFNGSINSIYRYADAARASRVASRRPRLAYDSHRSLRRVHEKALFPSIFNLATGSVITANATCGERGYEIACKLTEHVFNRNPQCYVCDNNDVYRRHPIEYAIDGTEKHWQSPSLANGLDFEHINIDMDLRQEYQVAYVIIKSGPSPRPGTWVIERSIDGVEYKPWQYFAISEPECMRVFGVPSTPGIPKYKSDTEVICTTYFSKLDRLENGEVHLSLVNERPGANKLTAELQDFTRARYIRIKLLALRTLNADLMIVNRRENRHDKLDQSVTRRYFYTISDISIGGQCICNGHAETCPSDPVTGQLRCECRHNTCGESCDKCCPLFNQLSYDRGTHEKPNICQACQCYNHADSCEYDEEVHNQGLSMTPEGIFEGGGRCVDCEHNTEGVNCERCKDGFYRPSAITHYRQDACRECDCDPVGSEHGTCTKSEADAVNGQQPGDCICKPGFGGRRCDRCAPGYRNHPVCEPCPCNQAGSLNFDSCEETSCICKNNVEGQYCDRCKAGTINLDANNPVGCQQCFCFGLTEECVEKELNGIEIRDYKNWSLVDYHGRVEVKAKEDNSSMLMFSASNYEDSLHYWKTPKSYSGNRLSSYGGYLKYYIYYVPNGKSNGKLATLADVIIEGNGIKLEYHSRQTLFPRENISQLIPIREGQNWYNSQTRQPAEKADLMRVLADVSYVLVRAVYNTDQAQSSIYGLAFESSNGEVPVGSEDAPLVAQKRIVESCACPENFAGYSCESCVKGYRRVNNQLYGGRCEKCNCGGHSEDCDPETGRCLNCQHNTTGDRCERCLDGHYGNPSLGGEAGSCQPCACPSIDNRRVFRPGCLCLHSL</sequence>
<dbReference type="FunFam" id="2.10.25.10:FF:000069">
    <property type="entry name" value="Laminin subunit alpha 1"/>
    <property type="match status" value="1"/>
</dbReference>
<dbReference type="InterPro" id="IPR002049">
    <property type="entry name" value="LE_dom"/>
</dbReference>